<protein>
    <submittedName>
        <fullName evidence="1">Uncharacterized protein</fullName>
    </submittedName>
</protein>
<reference evidence="1 2" key="1">
    <citation type="journal article" date="2019" name="Nat. Plants">
        <title>Genome sequencing of Musa balbisiana reveals subgenome evolution and function divergence in polyploid bananas.</title>
        <authorList>
            <person name="Yao X."/>
        </authorList>
    </citation>
    <scope>NUCLEOTIDE SEQUENCE [LARGE SCALE GENOMIC DNA]</scope>
    <source>
        <strain evidence="2">cv. DH-PKW</strain>
        <tissue evidence="1">Leaves</tissue>
    </source>
</reference>
<dbReference type="Proteomes" id="UP000317650">
    <property type="component" value="Chromosome 6"/>
</dbReference>
<evidence type="ECO:0000313" key="1">
    <source>
        <dbReference type="EMBL" id="THU50968.1"/>
    </source>
</evidence>
<comment type="caution">
    <text evidence="1">The sequence shown here is derived from an EMBL/GenBank/DDBJ whole genome shotgun (WGS) entry which is preliminary data.</text>
</comment>
<dbReference type="AlphaFoldDB" id="A0A4S8IQQ6"/>
<organism evidence="1 2">
    <name type="scientific">Musa balbisiana</name>
    <name type="common">Banana</name>
    <dbReference type="NCBI Taxonomy" id="52838"/>
    <lineage>
        <taxon>Eukaryota</taxon>
        <taxon>Viridiplantae</taxon>
        <taxon>Streptophyta</taxon>
        <taxon>Embryophyta</taxon>
        <taxon>Tracheophyta</taxon>
        <taxon>Spermatophyta</taxon>
        <taxon>Magnoliopsida</taxon>
        <taxon>Liliopsida</taxon>
        <taxon>Zingiberales</taxon>
        <taxon>Musaceae</taxon>
        <taxon>Musa</taxon>
    </lineage>
</organism>
<name>A0A4S8IQQ6_MUSBA</name>
<gene>
    <name evidence="1" type="ORF">C4D60_Mb06t25980</name>
</gene>
<dbReference type="EMBL" id="PYDT01000009">
    <property type="protein sequence ID" value="THU50968.1"/>
    <property type="molecule type" value="Genomic_DNA"/>
</dbReference>
<evidence type="ECO:0000313" key="2">
    <source>
        <dbReference type="Proteomes" id="UP000317650"/>
    </source>
</evidence>
<accession>A0A4S8IQQ6</accession>
<sequence length="238" mass="26015">MLQVKRSIDVCFVARGRALSSACMGPQAHGQRGVERLGLVMESAGRGASEQPFGLLGGNAWAPDDDRPVQLSLLSHLSDSLQLLEPLLQQGDGGVEFDGSRVFPPHGSRLSRCQDLDLLQKTQTSPLNHLHIPILLSFSSWTVKPVHGIKDQFSWVWCGPNGSTELFPYLGDIVPVHNDVRSQSHAIHVDAERAELTPGYDLRRSLRVGLRLHTGVGLGVEFAEAVTNEAFNRGKMIL</sequence>
<proteinExistence type="predicted"/>
<keyword evidence="2" id="KW-1185">Reference proteome</keyword>